<dbReference type="STRING" id="1184151.AW736_05320"/>
<keyword evidence="1" id="KW-0732">Signal</keyword>
<evidence type="ECO:0000256" key="1">
    <source>
        <dbReference type="SAM" id="SignalP"/>
    </source>
</evidence>
<feature type="signal peptide" evidence="1">
    <location>
        <begin position="1"/>
        <end position="21"/>
    </location>
</feature>
<sequence length="267" mass="28745">MKTKLLLALAISPLLLFAASAKTTVVSVDFGKAEVSAKTSNNTVSSPNAVGGPDLVWRQATASNGNTLALLKKQNGKGAALKLDTHKYPHQKYYTTFKQVDLGVGETITLSFSYQFIGKPTEGNETFRFGLYLKIGEDTGKYKGVNCYTSGAANRKVIIGTEQGTEPPILGGKDLGGKANPEGSIASGTKEHAVVYKITRISETALRATLWFDGREIVTGNGIPDDPDYAWRFTERGGAIFSFDTLAFGYGEERVPCMISDVKITIE</sequence>
<evidence type="ECO:0000313" key="2">
    <source>
        <dbReference type="EMBL" id="OAM91050.1"/>
    </source>
</evidence>
<dbReference type="RefSeq" id="WP_068769180.1">
    <property type="nucleotide sequence ID" value="NZ_CP109796.1"/>
</dbReference>
<dbReference type="EMBL" id="LRRQ01000042">
    <property type="protein sequence ID" value="OAM91050.1"/>
    <property type="molecule type" value="Genomic_DNA"/>
</dbReference>
<organism evidence="2 3">
    <name type="scientific">Termitidicoccus mucosus</name>
    <dbReference type="NCBI Taxonomy" id="1184151"/>
    <lineage>
        <taxon>Bacteria</taxon>
        <taxon>Pseudomonadati</taxon>
        <taxon>Verrucomicrobiota</taxon>
        <taxon>Opitutia</taxon>
        <taxon>Opitutales</taxon>
        <taxon>Opitutaceae</taxon>
        <taxon>Termitidicoccus</taxon>
    </lineage>
</organism>
<protein>
    <recommendedName>
        <fullName evidence="4">3-keto-disaccharide hydrolase domain-containing protein</fullName>
    </recommendedName>
</protein>
<dbReference type="Proteomes" id="UP000078486">
    <property type="component" value="Unassembled WGS sequence"/>
</dbReference>
<feature type="chain" id="PRO_5008089095" description="3-keto-disaccharide hydrolase domain-containing protein" evidence="1">
    <location>
        <begin position="22"/>
        <end position="267"/>
    </location>
</feature>
<evidence type="ECO:0008006" key="4">
    <source>
        <dbReference type="Google" id="ProtNLM"/>
    </source>
</evidence>
<evidence type="ECO:0000313" key="3">
    <source>
        <dbReference type="Proteomes" id="UP000078486"/>
    </source>
</evidence>
<accession>A0A178IME9</accession>
<name>A0A178IME9_9BACT</name>
<dbReference type="AlphaFoldDB" id="A0A178IME9"/>
<keyword evidence="3" id="KW-1185">Reference proteome</keyword>
<proteinExistence type="predicted"/>
<reference evidence="2 3" key="1">
    <citation type="submission" date="2016-01" db="EMBL/GenBank/DDBJ databases">
        <title>High potential of lignocellulose degradation of a new Verrucomicrobia species.</title>
        <authorList>
            <person name="Wang Y."/>
            <person name="Shi Y."/>
            <person name="Qiu Z."/>
            <person name="Liu S."/>
            <person name="Yang H."/>
        </authorList>
    </citation>
    <scope>NUCLEOTIDE SEQUENCE [LARGE SCALE GENOMIC DNA]</scope>
    <source>
        <strain evidence="2 3">TSB47</strain>
    </source>
</reference>
<gene>
    <name evidence="2" type="ORF">AW736_05320</name>
</gene>
<comment type="caution">
    <text evidence="2">The sequence shown here is derived from an EMBL/GenBank/DDBJ whole genome shotgun (WGS) entry which is preliminary data.</text>
</comment>